<dbReference type="Pfam" id="PF08240">
    <property type="entry name" value="ADH_N"/>
    <property type="match status" value="1"/>
</dbReference>
<dbReference type="Gene3D" id="3.90.180.10">
    <property type="entry name" value="Medium-chain alcohol dehydrogenases, catalytic domain"/>
    <property type="match status" value="1"/>
</dbReference>
<dbReference type="CDD" id="cd08254">
    <property type="entry name" value="hydroxyacyl_CoA_DH"/>
    <property type="match status" value="1"/>
</dbReference>
<evidence type="ECO:0000256" key="5">
    <source>
        <dbReference type="ARBA" id="ARBA00023002"/>
    </source>
</evidence>
<dbReference type="Pfam" id="PF00107">
    <property type="entry name" value="ADH_zinc_N"/>
    <property type="match status" value="1"/>
</dbReference>
<evidence type="ECO:0000256" key="3">
    <source>
        <dbReference type="ARBA" id="ARBA00022723"/>
    </source>
</evidence>
<dbReference type="Proteomes" id="UP000183809">
    <property type="component" value="Unassembled WGS sequence"/>
</dbReference>
<dbReference type="AlphaFoldDB" id="A0A1J9QNP4"/>
<dbReference type="RefSeq" id="XP_020125942.1">
    <property type="nucleotide sequence ID" value="XM_020278954.1"/>
</dbReference>
<dbReference type="GO" id="GO:0046872">
    <property type="term" value="F:metal ion binding"/>
    <property type="evidence" value="ECO:0007669"/>
    <property type="project" value="UniProtKB-KW"/>
</dbReference>
<dbReference type="InterPro" id="IPR011032">
    <property type="entry name" value="GroES-like_sf"/>
</dbReference>
<keyword evidence="3" id="KW-0479">Metal-binding</keyword>
<dbReference type="InterPro" id="IPR013149">
    <property type="entry name" value="ADH-like_C"/>
</dbReference>
<keyword evidence="8" id="KW-1185">Reference proteome</keyword>
<evidence type="ECO:0000256" key="2">
    <source>
        <dbReference type="ARBA" id="ARBA00008072"/>
    </source>
</evidence>
<comment type="cofactor">
    <cofactor evidence="1">
        <name>Zn(2+)</name>
        <dbReference type="ChEBI" id="CHEBI:29105"/>
    </cofactor>
</comment>
<dbReference type="PANTHER" id="PTHR42940:SF8">
    <property type="entry name" value="VACUOLAR PROTEIN SORTING-ASSOCIATED PROTEIN 11"/>
    <property type="match status" value="1"/>
</dbReference>
<keyword evidence="5" id="KW-0560">Oxidoreductase</keyword>
<comment type="caution">
    <text evidence="7">The sequence shown here is derived from an EMBL/GenBank/DDBJ whole genome shotgun (WGS) entry which is preliminary data.</text>
</comment>
<dbReference type="Gene3D" id="3.40.50.720">
    <property type="entry name" value="NAD(P)-binding Rossmann-like Domain"/>
    <property type="match status" value="1"/>
</dbReference>
<dbReference type="InterPro" id="IPR020843">
    <property type="entry name" value="ER"/>
</dbReference>
<dbReference type="PANTHER" id="PTHR42940">
    <property type="entry name" value="ALCOHOL DEHYDROGENASE 1-RELATED"/>
    <property type="match status" value="1"/>
</dbReference>
<dbReference type="OrthoDB" id="3939695at2759"/>
<dbReference type="EMBL" id="MNUE01000075">
    <property type="protein sequence ID" value="OJD29682.1"/>
    <property type="molecule type" value="Genomic_DNA"/>
</dbReference>
<name>A0A1J9QNP4_9PEZI</name>
<evidence type="ECO:0000313" key="7">
    <source>
        <dbReference type="EMBL" id="OJD29682.1"/>
    </source>
</evidence>
<proteinExistence type="inferred from homology"/>
<dbReference type="GeneID" id="31019216"/>
<dbReference type="STRING" id="236234.A0A1J9QNP4"/>
<keyword evidence="4" id="KW-0862">Zinc</keyword>
<dbReference type="InterPro" id="IPR036291">
    <property type="entry name" value="NAD(P)-bd_dom_sf"/>
</dbReference>
<evidence type="ECO:0000259" key="6">
    <source>
        <dbReference type="SMART" id="SM00829"/>
    </source>
</evidence>
<evidence type="ECO:0000256" key="4">
    <source>
        <dbReference type="ARBA" id="ARBA00022833"/>
    </source>
</evidence>
<organism evidence="7 8">
    <name type="scientific">Diplodia corticola</name>
    <dbReference type="NCBI Taxonomy" id="236234"/>
    <lineage>
        <taxon>Eukaryota</taxon>
        <taxon>Fungi</taxon>
        <taxon>Dikarya</taxon>
        <taxon>Ascomycota</taxon>
        <taxon>Pezizomycotina</taxon>
        <taxon>Dothideomycetes</taxon>
        <taxon>Dothideomycetes incertae sedis</taxon>
        <taxon>Botryosphaeriales</taxon>
        <taxon>Botryosphaeriaceae</taxon>
        <taxon>Diplodia</taxon>
    </lineage>
</organism>
<evidence type="ECO:0000256" key="1">
    <source>
        <dbReference type="ARBA" id="ARBA00001947"/>
    </source>
</evidence>
<feature type="domain" description="Enoyl reductase (ER)" evidence="6">
    <location>
        <begin position="10"/>
        <end position="318"/>
    </location>
</feature>
<protein>
    <submittedName>
        <fullName evidence="7">Alcohol dehydrogenase</fullName>
    </submittedName>
</protein>
<sequence>MKAFRYSTPAAGLQLQQVPVPEPGPGQALVAVKAAGLCHSDCHILKGQGEAWLAKKPITLGHEVAGIVVKVGPGHSPSPVRTGDRVAIGYYFERSQQGGPDSPPGLGYDGGFAEYVVANVTSLIKIPEGVSFEQAAVAMDSVATGYHAVVQANATRDSTIAIVGLGGLGTNGLATALAKGAKVYAVDTNNEKIEEAKRAGAVDGAVSLSAFKHVTFDAIVDFVGGSVTADAVSIVKPGGIVVLVGLGADTINVPAHLLVTRYVTLKGSMGATFQELKDVLDLIAAGVFNLHLEEIDFDDIPKGYERLEKNAVPGRLFTRPTQSVEL</sequence>
<dbReference type="InterPro" id="IPR013154">
    <property type="entry name" value="ADH-like_N"/>
</dbReference>
<reference evidence="7 8" key="1">
    <citation type="submission" date="2016-10" db="EMBL/GenBank/DDBJ databases">
        <title>Proteomics and genomics reveal pathogen-plant mechanisms compatible with a hemibiotrophic lifestyle of Diplodia corticola.</title>
        <authorList>
            <person name="Fernandes I."/>
            <person name="De Jonge R."/>
            <person name="Van De Peer Y."/>
            <person name="Devreese B."/>
            <person name="Alves A."/>
            <person name="Esteves A.C."/>
        </authorList>
    </citation>
    <scope>NUCLEOTIDE SEQUENCE [LARGE SCALE GENOMIC DNA]</scope>
    <source>
        <strain evidence="7 8">CBS 112549</strain>
    </source>
</reference>
<comment type="similarity">
    <text evidence="2">Belongs to the zinc-containing alcohol dehydrogenase family.</text>
</comment>
<gene>
    <name evidence="7" type="ORF">BKCO1_7500039</name>
</gene>
<accession>A0A1J9QNP4</accession>
<dbReference type="GO" id="GO:0004022">
    <property type="term" value="F:alcohol dehydrogenase (NAD+) activity"/>
    <property type="evidence" value="ECO:0007669"/>
    <property type="project" value="TreeGrafter"/>
</dbReference>
<dbReference type="SUPFAM" id="SSF50129">
    <property type="entry name" value="GroES-like"/>
    <property type="match status" value="1"/>
</dbReference>
<evidence type="ECO:0000313" key="8">
    <source>
        <dbReference type="Proteomes" id="UP000183809"/>
    </source>
</evidence>
<dbReference type="SUPFAM" id="SSF51735">
    <property type="entry name" value="NAD(P)-binding Rossmann-fold domains"/>
    <property type="match status" value="1"/>
</dbReference>
<dbReference type="GO" id="GO:0005737">
    <property type="term" value="C:cytoplasm"/>
    <property type="evidence" value="ECO:0007669"/>
    <property type="project" value="TreeGrafter"/>
</dbReference>
<dbReference type="SMART" id="SM00829">
    <property type="entry name" value="PKS_ER"/>
    <property type="match status" value="1"/>
</dbReference>